<feature type="transmembrane region" description="Helical" evidence="9">
    <location>
        <begin position="28"/>
        <end position="45"/>
    </location>
</feature>
<dbReference type="SUPFAM" id="SSF55874">
    <property type="entry name" value="ATPase domain of HSP90 chaperone/DNA topoisomerase II/histidine kinase"/>
    <property type="match status" value="1"/>
</dbReference>
<evidence type="ECO:0000256" key="9">
    <source>
        <dbReference type="SAM" id="Phobius"/>
    </source>
</evidence>
<evidence type="ECO:0000313" key="12">
    <source>
        <dbReference type="Proteomes" id="UP000093053"/>
    </source>
</evidence>
<keyword evidence="4" id="KW-0808">Transferase</keyword>
<feature type="domain" description="Signal transduction histidine kinase subgroup 3 dimerisation and phosphoacceptor" evidence="10">
    <location>
        <begin position="104"/>
        <end position="165"/>
    </location>
</feature>
<keyword evidence="6" id="KW-0418">Kinase</keyword>
<evidence type="ECO:0000256" key="6">
    <source>
        <dbReference type="ARBA" id="ARBA00022777"/>
    </source>
</evidence>
<keyword evidence="12" id="KW-1185">Reference proteome</keyword>
<dbReference type="Proteomes" id="UP000093053">
    <property type="component" value="Chromosome"/>
</dbReference>
<dbReference type="CDD" id="cd16917">
    <property type="entry name" value="HATPase_UhpB-NarQ-NarX-like"/>
    <property type="match status" value="1"/>
</dbReference>
<evidence type="ECO:0000256" key="5">
    <source>
        <dbReference type="ARBA" id="ARBA00022741"/>
    </source>
</evidence>
<feature type="transmembrane region" description="Helical" evidence="9">
    <location>
        <begin position="57"/>
        <end position="82"/>
    </location>
</feature>
<name>A0A1B2HU53_9PSEU</name>
<dbReference type="Gene3D" id="1.20.5.1930">
    <property type="match status" value="1"/>
</dbReference>
<dbReference type="AlphaFoldDB" id="A0A1B2HU53"/>
<dbReference type="GO" id="GO:0046983">
    <property type="term" value="F:protein dimerization activity"/>
    <property type="evidence" value="ECO:0007669"/>
    <property type="project" value="InterPro"/>
</dbReference>
<keyword evidence="5" id="KW-0547">Nucleotide-binding</keyword>
<dbReference type="EMBL" id="CP016793">
    <property type="protein sequence ID" value="ANZ41264.1"/>
    <property type="molecule type" value="Genomic_DNA"/>
</dbReference>
<keyword evidence="8" id="KW-0902">Two-component regulatory system</keyword>
<gene>
    <name evidence="11" type="ORF">BBK82_40155</name>
</gene>
<evidence type="ECO:0000256" key="2">
    <source>
        <dbReference type="ARBA" id="ARBA00012438"/>
    </source>
</evidence>
<dbReference type="KEGG" id="led:BBK82_40155"/>
<evidence type="ECO:0000313" key="11">
    <source>
        <dbReference type="EMBL" id="ANZ41264.1"/>
    </source>
</evidence>
<dbReference type="GO" id="GO:0000155">
    <property type="term" value="F:phosphorelay sensor kinase activity"/>
    <property type="evidence" value="ECO:0007669"/>
    <property type="project" value="InterPro"/>
</dbReference>
<dbReference type="InterPro" id="IPR011712">
    <property type="entry name" value="Sig_transdc_His_kin_sub3_dim/P"/>
</dbReference>
<organism evidence="11 12">
    <name type="scientific">Lentzea guizhouensis</name>
    <dbReference type="NCBI Taxonomy" id="1586287"/>
    <lineage>
        <taxon>Bacteria</taxon>
        <taxon>Bacillati</taxon>
        <taxon>Actinomycetota</taxon>
        <taxon>Actinomycetes</taxon>
        <taxon>Pseudonocardiales</taxon>
        <taxon>Pseudonocardiaceae</taxon>
        <taxon>Lentzea</taxon>
    </lineage>
</organism>
<protein>
    <recommendedName>
        <fullName evidence="2">histidine kinase</fullName>
        <ecNumber evidence="2">2.7.13.3</ecNumber>
    </recommendedName>
</protein>
<keyword evidence="9" id="KW-0472">Membrane</keyword>
<dbReference type="Pfam" id="PF07730">
    <property type="entry name" value="HisKA_3"/>
    <property type="match status" value="1"/>
</dbReference>
<keyword evidence="9" id="KW-1133">Transmembrane helix</keyword>
<evidence type="ECO:0000256" key="1">
    <source>
        <dbReference type="ARBA" id="ARBA00000085"/>
    </source>
</evidence>
<dbReference type="GO" id="GO:0005524">
    <property type="term" value="F:ATP binding"/>
    <property type="evidence" value="ECO:0007669"/>
    <property type="project" value="UniProtKB-KW"/>
</dbReference>
<evidence type="ECO:0000256" key="4">
    <source>
        <dbReference type="ARBA" id="ARBA00022679"/>
    </source>
</evidence>
<keyword evidence="9" id="KW-0812">Transmembrane</keyword>
<reference evidence="11 12" key="1">
    <citation type="submission" date="2016-07" db="EMBL/GenBank/DDBJ databases">
        <title>Complete genome sequence of the Lentzea guizhouensis DHS C013.</title>
        <authorList>
            <person name="Cao C."/>
        </authorList>
    </citation>
    <scope>NUCLEOTIDE SEQUENCE [LARGE SCALE GENOMIC DNA]</scope>
    <source>
        <strain evidence="11 12">DHS C013</strain>
    </source>
</reference>
<keyword evidence="7" id="KW-0067">ATP-binding</keyword>
<evidence type="ECO:0000256" key="8">
    <source>
        <dbReference type="ARBA" id="ARBA00023012"/>
    </source>
</evidence>
<dbReference type="InterPro" id="IPR036890">
    <property type="entry name" value="HATPase_C_sf"/>
</dbReference>
<evidence type="ECO:0000259" key="10">
    <source>
        <dbReference type="Pfam" id="PF07730"/>
    </source>
</evidence>
<proteinExistence type="predicted"/>
<evidence type="ECO:0000256" key="7">
    <source>
        <dbReference type="ARBA" id="ARBA00022840"/>
    </source>
</evidence>
<dbReference type="GO" id="GO:0016020">
    <property type="term" value="C:membrane"/>
    <property type="evidence" value="ECO:0007669"/>
    <property type="project" value="InterPro"/>
</dbReference>
<accession>A0A1B2HU53</accession>
<dbReference type="Gene3D" id="3.30.565.10">
    <property type="entry name" value="Histidine kinase-like ATPase, C-terminal domain"/>
    <property type="match status" value="1"/>
</dbReference>
<comment type="catalytic activity">
    <reaction evidence="1">
        <text>ATP + protein L-histidine = ADP + protein N-phospho-L-histidine.</text>
        <dbReference type="EC" id="2.7.13.3"/>
    </reaction>
</comment>
<dbReference type="EC" id="2.7.13.3" evidence="2"/>
<sequence length="290" mass="30572">MAAVRTAALAACVAVAVAVSFAMHENVPPWTAAVCVPLFVVSFLLGRRMASAWPAALFLLSTVAGVLALGVVGLAVALPWFLGHLAHQQAALAATTVEAAHLRERTRIAHEAHDTLGHELSLLALQAGVLEMTLPEEHREAAARLRVGAAGATERLADLVFLLRDGEPPAVEGVRELVDRATAAGLRVELSVDGELESTVEPTVRRVVQEALTNAAKHAPRSVLRLKVTSADEMTVVEASNDVGLRRGPGSGLGLVALRERVRLAGGTLRTERGEGRFELVATLPHPGDQ</sequence>
<dbReference type="PANTHER" id="PTHR24421:SF10">
    <property type="entry name" value="NITRATE_NITRITE SENSOR PROTEIN NARQ"/>
    <property type="match status" value="1"/>
</dbReference>
<dbReference type="STRING" id="1586287.BBK82_40155"/>
<evidence type="ECO:0000256" key="3">
    <source>
        <dbReference type="ARBA" id="ARBA00022553"/>
    </source>
</evidence>
<dbReference type="InterPro" id="IPR050482">
    <property type="entry name" value="Sensor_HK_TwoCompSys"/>
</dbReference>
<dbReference type="PANTHER" id="PTHR24421">
    <property type="entry name" value="NITRATE/NITRITE SENSOR PROTEIN NARX-RELATED"/>
    <property type="match status" value="1"/>
</dbReference>
<keyword evidence="3" id="KW-0597">Phosphoprotein</keyword>